<evidence type="ECO:0000313" key="2">
    <source>
        <dbReference type="EMBL" id="MBB5132945.1"/>
    </source>
</evidence>
<dbReference type="Proteomes" id="UP000578449">
    <property type="component" value="Unassembled WGS sequence"/>
</dbReference>
<accession>A0A840PAB9</accession>
<protein>
    <submittedName>
        <fullName evidence="2">3-oxoacyl-[acyl-carrier protein] reductase</fullName>
        <ecNumber evidence="2">1.1.1.100</ecNumber>
    </submittedName>
</protein>
<dbReference type="EMBL" id="JACHGN010000005">
    <property type="protein sequence ID" value="MBB5132945.1"/>
    <property type="molecule type" value="Genomic_DNA"/>
</dbReference>
<comment type="caution">
    <text evidence="2">The sequence shown here is derived from an EMBL/GenBank/DDBJ whole genome shotgun (WGS) entry which is preliminary data.</text>
</comment>
<organism evidence="2 3">
    <name type="scientific">Thermocatellispora tengchongensis</name>
    <dbReference type="NCBI Taxonomy" id="1073253"/>
    <lineage>
        <taxon>Bacteria</taxon>
        <taxon>Bacillati</taxon>
        <taxon>Actinomycetota</taxon>
        <taxon>Actinomycetes</taxon>
        <taxon>Streptosporangiales</taxon>
        <taxon>Streptosporangiaceae</taxon>
        <taxon>Thermocatellispora</taxon>
    </lineage>
</organism>
<dbReference type="PANTHER" id="PTHR42879:SF6">
    <property type="entry name" value="NADPH-DEPENDENT REDUCTASE BACG"/>
    <property type="match status" value="1"/>
</dbReference>
<dbReference type="EC" id="1.1.1.100" evidence="2"/>
<dbReference type="AlphaFoldDB" id="A0A840PAB9"/>
<gene>
    <name evidence="2" type="ORF">HNP84_002666</name>
</gene>
<evidence type="ECO:0000256" key="1">
    <source>
        <dbReference type="ARBA" id="ARBA00006484"/>
    </source>
</evidence>
<comment type="similarity">
    <text evidence="1">Belongs to the short-chain dehydrogenases/reductases (SDR) family.</text>
</comment>
<dbReference type="Pfam" id="PF13561">
    <property type="entry name" value="adh_short_C2"/>
    <property type="match status" value="1"/>
</dbReference>
<dbReference type="PRINTS" id="PR00081">
    <property type="entry name" value="GDHRDH"/>
</dbReference>
<keyword evidence="3" id="KW-1185">Reference proteome</keyword>
<dbReference type="Gene3D" id="3.40.50.720">
    <property type="entry name" value="NAD(P)-binding Rossmann-like Domain"/>
    <property type="match status" value="1"/>
</dbReference>
<dbReference type="RefSeq" id="WP_185049932.1">
    <property type="nucleotide sequence ID" value="NZ_BAABIX010000005.1"/>
</dbReference>
<dbReference type="InterPro" id="IPR036291">
    <property type="entry name" value="NAD(P)-bd_dom_sf"/>
</dbReference>
<dbReference type="GO" id="GO:0004316">
    <property type="term" value="F:3-oxoacyl-[acyl-carrier-protein] reductase (NADPH) activity"/>
    <property type="evidence" value="ECO:0007669"/>
    <property type="project" value="UniProtKB-EC"/>
</dbReference>
<reference evidence="2 3" key="1">
    <citation type="submission" date="2020-08" db="EMBL/GenBank/DDBJ databases">
        <title>Genomic Encyclopedia of Type Strains, Phase IV (KMG-IV): sequencing the most valuable type-strain genomes for metagenomic binning, comparative biology and taxonomic classification.</title>
        <authorList>
            <person name="Goeker M."/>
        </authorList>
    </citation>
    <scope>NUCLEOTIDE SEQUENCE [LARGE SCALE GENOMIC DNA]</scope>
    <source>
        <strain evidence="2 3">DSM 45615</strain>
    </source>
</reference>
<sequence length="257" mass="25949">MDLGIQGRVALVCAATSGLGEASARALGAERARVVIGGRRAELAAGIAAELPEAAAAPGDLLDPAVPRRLVATAEEMFGPIDILVLNGPGPAPGTAAAMDGAAITAAVDSLLRPQQELVSLVLPGMRERGWGRIVAIGSSGVAAPLPNLASSNVGRWALAAYLKTLATEVAADGVTVNMVLPGRIATDRMARLDAARAEREGRTVAEVSAESAAAIPARRHGHPSEFGAAVAFLCSAQASYITGVALRVDGGLVNTL</sequence>
<dbReference type="InterPro" id="IPR050259">
    <property type="entry name" value="SDR"/>
</dbReference>
<name>A0A840PAB9_9ACTN</name>
<evidence type="ECO:0000313" key="3">
    <source>
        <dbReference type="Proteomes" id="UP000578449"/>
    </source>
</evidence>
<dbReference type="SUPFAM" id="SSF51735">
    <property type="entry name" value="NAD(P)-binding Rossmann-fold domains"/>
    <property type="match status" value="1"/>
</dbReference>
<proteinExistence type="inferred from homology"/>
<keyword evidence="2" id="KW-0560">Oxidoreductase</keyword>
<dbReference type="PANTHER" id="PTHR42879">
    <property type="entry name" value="3-OXOACYL-(ACYL-CARRIER-PROTEIN) REDUCTASE"/>
    <property type="match status" value="1"/>
</dbReference>
<dbReference type="InterPro" id="IPR002347">
    <property type="entry name" value="SDR_fam"/>
</dbReference>